<keyword evidence="2" id="KW-1185">Reference proteome</keyword>
<proteinExistence type="predicted"/>
<evidence type="ECO:0000313" key="2">
    <source>
        <dbReference type="Proteomes" id="UP000030669"/>
    </source>
</evidence>
<reference evidence="1 2" key="1">
    <citation type="journal article" date="2012" name="Science">
        <title>The Paleozoic origin of enzymatic lignin decomposition reconstructed from 31 fungal genomes.</title>
        <authorList>
            <person name="Floudas D."/>
            <person name="Binder M."/>
            <person name="Riley R."/>
            <person name="Barry K."/>
            <person name="Blanchette R.A."/>
            <person name="Henrissat B."/>
            <person name="Martinez A.T."/>
            <person name="Otillar R."/>
            <person name="Spatafora J.W."/>
            <person name="Yadav J.S."/>
            <person name="Aerts A."/>
            <person name="Benoit I."/>
            <person name="Boyd A."/>
            <person name="Carlson A."/>
            <person name="Copeland A."/>
            <person name="Coutinho P.M."/>
            <person name="de Vries R.P."/>
            <person name="Ferreira P."/>
            <person name="Findley K."/>
            <person name="Foster B."/>
            <person name="Gaskell J."/>
            <person name="Glotzer D."/>
            <person name="Gorecki P."/>
            <person name="Heitman J."/>
            <person name="Hesse C."/>
            <person name="Hori C."/>
            <person name="Igarashi K."/>
            <person name="Jurgens J.A."/>
            <person name="Kallen N."/>
            <person name="Kersten P."/>
            <person name="Kohler A."/>
            <person name="Kuees U."/>
            <person name="Kumar T.K.A."/>
            <person name="Kuo A."/>
            <person name="LaButti K."/>
            <person name="Larrondo L.F."/>
            <person name="Lindquist E."/>
            <person name="Ling A."/>
            <person name="Lombard V."/>
            <person name="Lucas S."/>
            <person name="Lundell T."/>
            <person name="Martin R."/>
            <person name="McLaughlin D.J."/>
            <person name="Morgenstern I."/>
            <person name="Morin E."/>
            <person name="Murat C."/>
            <person name="Nagy L.G."/>
            <person name="Nolan M."/>
            <person name="Ohm R.A."/>
            <person name="Patyshakuliyeva A."/>
            <person name="Rokas A."/>
            <person name="Ruiz-Duenas F.J."/>
            <person name="Sabat G."/>
            <person name="Salamov A."/>
            <person name="Samejima M."/>
            <person name="Schmutz J."/>
            <person name="Slot J.C."/>
            <person name="St John F."/>
            <person name="Stenlid J."/>
            <person name="Sun H."/>
            <person name="Sun S."/>
            <person name="Syed K."/>
            <person name="Tsang A."/>
            <person name="Wiebenga A."/>
            <person name="Young D."/>
            <person name="Pisabarro A."/>
            <person name="Eastwood D.C."/>
            <person name="Martin F."/>
            <person name="Cullen D."/>
            <person name="Grigoriev I.V."/>
            <person name="Hibbett D.S."/>
        </authorList>
    </citation>
    <scope>NUCLEOTIDE SEQUENCE [LARGE SCALE GENOMIC DNA]</scope>
    <source>
        <strain evidence="1 2">ATCC 11539</strain>
    </source>
</reference>
<sequence length="709" mass="78907">MHHVASVSQEILLVRLYLPRALQLCLSASQRAVWVPVNEMGSDNPRTISVERNEDSFLVHSVATSPYSSSFATVGSSWAVTLLTLLSPIELPYGRWICDDRRLLILSAKMRQLRQHPPLLPWKVGFDVVKEPMGLARASLCLDPGSNSATEIFWLLMVACLSYVSAILWIRMTTAANLLSNVFGGAYLSRHRRLLTFAVGVYGKTSSNSPRAGSRQAAFSAAAGSTLLGQNTSPWIPSSRTCLVLNTFATQEENGEAALRTLSYYSGCVRAGSILVPVRDTMHGRPSPALSNLCPMRLWHVDIRGTAERGAQQCRHLQPRASPRSRKPIRPVDSIIFHASLLPRTYPISRVSASGTVQRLLAWRTRMRSVASFPASVPPVRDPGRHLRLTKIMIVDDVRVDAGRGDCGFPTRPVSPPQSHMDTIALAGSFFPGHSSSAESLYLPPRKRGKECLKSLSGFELVNGFRSTWSEKHVLRCAMPFVVRFGSQGSGDERERGKALQTPVYYTWIYRASRGWKRVDAGFAVAVISQSLVEVYLYDEQTVCLSVGSVRPSAERCIAITQRLSYFRATKTTVPVRERRHVAYIVYSELHRERNGAATCSALTWVAEHAREDGLGLGFPKERLGVIPGAVMLTSPYPCPPHRWLALSPGTLINREQQTSRSRERLFGIENACTRREDVHRRHDRQAFAVGWAHWHAGKRLALRRGVRK</sequence>
<dbReference type="KEGG" id="gtr:GLOTRDRAFT_93817"/>
<dbReference type="AlphaFoldDB" id="S7Q756"/>
<dbReference type="HOGENOM" id="CLU_389338_0_0_1"/>
<dbReference type="RefSeq" id="XP_007866486.1">
    <property type="nucleotide sequence ID" value="XM_007868295.1"/>
</dbReference>
<name>S7Q756_GLOTA</name>
<protein>
    <submittedName>
        <fullName evidence="1">Uncharacterized protein</fullName>
    </submittedName>
</protein>
<evidence type="ECO:0000313" key="1">
    <source>
        <dbReference type="EMBL" id="EPQ55352.1"/>
    </source>
</evidence>
<dbReference type="EMBL" id="KB469302">
    <property type="protein sequence ID" value="EPQ55352.1"/>
    <property type="molecule type" value="Genomic_DNA"/>
</dbReference>
<accession>S7Q756</accession>
<dbReference type="GeneID" id="19309549"/>
<dbReference type="Proteomes" id="UP000030669">
    <property type="component" value="Unassembled WGS sequence"/>
</dbReference>
<gene>
    <name evidence="1" type="ORF">GLOTRDRAFT_93817</name>
</gene>
<organism evidence="1 2">
    <name type="scientific">Gloeophyllum trabeum (strain ATCC 11539 / FP-39264 / Madison 617)</name>
    <name type="common">Brown rot fungus</name>
    <dbReference type="NCBI Taxonomy" id="670483"/>
    <lineage>
        <taxon>Eukaryota</taxon>
        <taxon>Fungi</taxon>
        <taxon>Dikarya</taxon>
        <taxon>Basidiomycota</taxon>
        <taxon>Agaricomycotina</taxon>
        <taxon>Agaricomycetes</taxon>
        <taxon>Gloeophyllales</taxon>
        <taxon>Gloeophyllaceae</taxon>
        <taxon>Gloeophyllum</taxon>
    </lineage>
</organism>